<evidence type="ECO:0000259" key="1">
    <source>
        <dbReference type="Pfam" id="PF00501"/>
    </source>
</evidence>
<proteinExistence type="predicted"/>
<dbReference type="SUPFAM" id="SSF56801">
    <property type="entry name" value="Acetyl-CoA synthetase-like"/>
    <property type="match status" value="1"/>
</dbReference>
<dbReference type="VEuPathDB" id="FungiDB:FOXG_15581"/>
<dbReference type="Gene3D" id="3.40.50.12780">
    <property type="entry name" value="N-terminal domain of ligase-like"/>
    <property type="match status" value="1"/>
</dbReference>
<name>A0A0J9W648_FUSO4</name>
<feature type="domain" description="AMP-dependent synthetase/ligase" evidence="1">
    <location>
        <begin position="47"/>
        <end position="418"/>
    </location>
</feature>
<dbReference type="KEGG" id="fox:FOXG_16040"/>
<dbReference type="KEGG" id="fox:FOXG_15581"/>
<dbReference type="GO" id="GO:0016405">
    <property type="term" value="F:CoA-ligase activity"/>
    <property type="evidence" value="ECO:0007669"/>
    <property type="project" value="TreeGrafter"/>
</dbReference>
<gene>
    <name evidence="3" type="ORF">FOXG_15581</name>
    <name evidence="4" type="ORF">FOXG_16040</name>
</gene>
<accession>A0A0J9W648</accession>
<dbReference type="InterPro" id="IPR000873">
    <property type="entry name" value="AMP-dep_synth/lig_dom"/>
</dbReference>
<dbReference type="InterPro" id="IPR045851">
    <property type="entry name" value="AMP-bd_C_sf"/>
</dbReference>
<feature type="domain" description="AMP-binding enzyme C-terminal" evidence="2">
    <location>
        <begin position="477"/>
        <end position="558"/>
    </location>
</feature>
<dbReference type="PROSITE" id="PS00455">
    <property type="entry name" value="AMP_BINDING"/>
    <property type="match status" value="1"/>
</dbReference>
<evidence type="ECO:0000313" key="4">
    <source>
        <dbReference type="EMBL" id="KNB18358.1"/>
    </source>
</evidence>
<dbReference type="VEuPathDB" id="FungiDB:FOXG_16040"/>
<organism evidence="4 5">
    <name type="scientific">Fusarium oxysporum f. sp. lycopersici (strain 4287 / CBS 123668 / FGSC 9935 / NRRL 34936)</name>
    <name type="common">Fusarium vascular wilt of tomato</name>
    <dbReference type="NCBI Taxonomy" id="426428"/>
    <lineage>
        <taxon>Eukaryota</taxon>
        <taxon>Fungi</taxon>
        <taxon>Dikarya</taxon>
        <taxon>Ascomycota</taxon>
        <taxon>Pezizomycotina</taxon>
        <taxon>Sordariomycetes</taxon>
        <taxon>Hypocreomycetidae</taxon>
        <taxon>Hypocreales</taxon>
        <taxon>Nectriaceae</taxon>
        <taxon>Fusarium</taxon>
        <taxon>Fusarium oxysporum species complex</taxon>
    </lineage>
</organism>
<reference evidence="4" key="1">
    <citation type="submission" date="2007-04" db="EMBL/GenBank/DDBJ databases">
        <authorList>
            <consortium name="The Broad Institute Genome Sequencing Platform"/>
            <person name="Birren B."/>
            <person name="Lander E."/>
            <person name="Galagan J."/>
            <person name="Nusbaum C."/>
            <person name="Devon K."/>
            <person name="Ma L.-J."/>
            <person name="Jaffe D."/>
            <person name="Butler J."/>
            <person name="Alvarez P."/>
            <person name="Gnerre S."/>
            <person name="Grabherr M."/>
            <person name="Kleber M."/>
            <person name="Mauceli E."/>
            <person name="Brockman W."/>
            <person name="MacCallum I.A."/>
            <person name="Young S."/>
            <person name="LaButti K."/>
            <person name="DeCaprio D."/>
            <person name="Crawford M."/>
            <person name="Koehrsen M."/>
            <person name="Engels R."/>
            <person name="Montgomery P."/>
            <person name="Pearson M."/>
            <person name="Howarth C."/>
            <person name="Larson L."/>
            <person name="White J."/>
            <person name="O'Leary S."/>
            <person name="Kodira C."/>
            <person name="Zeng Q."/>
            <person name="Yandava C."/>
            <person name="Alvarado L."/>
            <person name="Kistler C."/>
            <person name="Shim W.-B."/>
            <person name="Kang S."/>
            <person name="Woloshuk C."/>
        </authorList>
    </citation>
    <scope>NUCLEOTIDE SEQUENCE</scope>
    <source>
        <strain evidence="4">4287</strain>
    </source>
</reference>
<evidence type="ECO:0008006" key="6">
    <source>
        <dbReference type="Google" id="ProtNLM"/>
    </source>
</evidence>
<dbReference type="GeneID" id="28957007"/>
<dbReference type="EMBL" id="DS231723">
    <property type="protein sequence ID" value="KNB17847.1"/>
    <property type="molecule type" value="Genomic_DNA"/>
</dbReference>
<dbReference type="GeneID" id="28956612"/>
<dbReference type="PANTHER" id="PTHR24096:SF422">
    <property type="entry name" value="BCDNA.GH02901"/>
    <property type="match status" value="1"/>
</dbReference>
<dbReference type="Gene3D" id="3.30.300.30">
    <property type="match status" value="1"/>
</dbReference>
<dbReference type="EMBL" id="DS231725">
    <property type="protein sequence ID" value="KNB18358.1"/>
    <property type="molecule type" value="Genomic_DNA"/>
</dbReference>
<evidence type="ECO:0000313" key="5">
    <source>
        <dbReference type="Proteomes" id="UP000009097"/>
    </source>
</evidence>
<dbReference type="RefSeq" id="XP_018255892.1">
    <property type="nucleotide sequence ID" value="XM_018395671.1"/>
</dbReference>
<dbReference type="InterPro" id="IPR025110">
    <property type="entry name" value="AMP-bd_C"/>
</dbReference>
<sequence length="583" mass="64316">MVFKTPSWVPKLPFEPPDNIPIPEFINNQAYGRCPLDRSKNPFTCSKTGKSYDAREVAKREDYLARGLRKHLTPEELAGSEWNRVVTNFSYNCIDYVPATHAVHRLSGIVAAASAEYSAADLEYQLRQSGCKTIFTCVPLLPRALEAAASAGIPQNRIFLLPLPHVGNNAPDLATIEDLIVAGQDSPPLDPIIWPAGQGARQVAYLCYSSGTSGLPKAVKISHHNIIANILQLCTFESMSRRKQDLATQVTLGLLPFSHIYGLVLIGHLAPYRGDEVIVQMSYNLKTLLTAIQQYKIQKMSVVPPILVQILASQDQCKGFDLGSIRHVHTGAAPLGPETITRLQEIYPHWKIIQGFGMTETAAVVSITDDFDILGGSCGSLLPHTKAKIIDSDGNEVHEYDTPGELLVQSPSVVLGYLNNELATGETFVYHSDGRWLRTGDEVIVRKSAAGHEHLQVVDRIKELIKTKVWHQVAPAELEACILTHTSVSDCAVIGVRDERAGEVPKAIVVRSVDSLSKTEEDLALDIAKLVEDRKARYKWLKGGVKFIDSIPKSPRGKILRRILRDQENQAITQAAREERAKL</sequence>
<dbReference type="Pfam" id="PF00501">
    <property type="entry name" value="AMP-binding"/>
    <property type="match status" value="1"/>
</dbReference>
<dbReference type="Pfam" id="PF13193">
    <property type="entry name" value="AMP-binding_C"/>
    <property type="match status" value="1"/>
</dbReference>
<dbReference type="Proteomes" id="UP000009097">
    <property type="component" value="Unassembled WGS sequence"/>
</dbReference>
<evidence type="ECO:0000313" key="3">
    <source>
        <dbReference type="EMBL" id="KNB17847.1"/>
    </source>
</evidence>
<dbReference type="InterPro" id="IPR042099">
    <property type="entry name" value="ANL_N_sf"/>
</dbReference>
<dbReference type="RefSeq" id="XP_018256403.1">
    <property type="nucleotide sequence ID" value="XM_018396116.1"/>
</dbReference>
<dbReference type="AlphaFoldDB" id="A0A0J9W648"/>
<evidence type="ECO:0000259" key="2">
    <source>
        <dbReference type="Pfam" id="PF13193"/>
    </source>
</evidence>
<protein>
    <recommendedName>
        <fullName evidence="6">4-coumarate--CoA ligase-like 7</fullName>
    </recommendedName>
</protein>
<dbReference type="PANTHER" id="PTHR24096">
    <property type="entry name" value="LONG-CHAIN-FATTY-ACID--COA LIGASE"/>
    <property type="match status" value="1"/>
</dbReference>
<reference evidence="4" key="2">
    <citation type="journal article" date="2010" name="Nature">
        <title>Comparative genomics reveals mobile pathogenicity chromosomes in Fusarium.</title>
        <authorList>
            <person name="Ma L.J."/>
            <person name="van der Does H.C."/>
            <person name="Borkovich K.A."/>
            <person name="Coleman J.J."/>
            <person name="Daboussi M.J."/>
            <person name="Di Pietro A."/>
            <person name="Dufresne M."/>
            <person name="Freitag M."/>
            <person name="Grabherr M."/>
            <person name="Henrissat B."/>
            <person name="Houterman P.M."/>
            <person name="Kang S."/>
            <person name="Shim W.B."/>
            <person name="Woloshuk C."/>
            <person name="Xie X."/>
            <person name="Xu J.R."/>
            <person name="Antoniw J."/>
            <person name="Baker S.E."/>
            <person name="Bluhm B.H."/>
            <person name="Breakspear A."/>
            <person name="Brown D.W."/>
            <person name="Butchko R.A."/>
            <person name="Chapman S."/>
            <person name="Coulson R."/>
            <person name="Coutinho P.M."/>
            <person name="Danchin E.G."/>
            <person name="Diener A."/>
            <person name="Gale L.R."/>
            <person name="Gardiner D.M."/>
            <person name="Goff S."/>
            <person name="Hammond-Kosack K.E."/>
            <person name="Hilburn K."/>
            <person name="Hua-Van A."/>
            <person name="Jonkers W."/>
            <person name="Kazan K."/>
            <person name="Kodira C.D."/>
            <person name="Koehrsen M."/>
            <person name="Kumar L."/>
            <person name="Lee Y.H."/>
            <person name="Li L."/>
            <person name="Manners J.M."/>
            <person name="Miranda-Saavedra D."/>
            <person name="Mukherjee M."/>
            <person name="Park G."/>
            <person name="Park J."/>
            <person name="Park S.Y."/>
            <person name="Proctor R.H."/>
            <person name="Regev A."/>
            <person name="Ruiz-Roldan M.C."/>
            <person name="Sain D."/>
            <person name="Sakthikumar S."/>
            <person name="Sykes S."/>
            <person name="Schwartz D.C."/>
            <person name="Turgeon B.G."/>
            <person name="Wapinski I."/>
            <person name="Yoder O."/>
            <person name="Young S."/>
            <person name="Zeng Q."/>
            <person name="Zhou S."/>
            <person name="Galagan J."/>
            <person name="Cuomo C.A."/>
            <person name="Kistler H.C."/>
            <person name="Rep M."/>
        </authorList>
    </citation>
    <scope>NUCLEOTIDE SEQUENCE [LARGE SCALE GENOMIC DNA]</scope>
    <source>
        <strain evidence="4">4287</strain>
    </source>
</reference>
<dbReference type="InterPro" id="IPR020845">
    <property type="entry name" value="AMP-binding_CS"/>
</dbReference>